<dbReference type="Pfam" id="PF23598">
    <property type="entry name" value="LRR_14"/>
    <property type="match status" value="1"/>
</dbReference>
<dbReference type="PRINTS" id="PR00019">
    <property type="entry name" value="LEURICHRPT"/>
</dbReference>
<comment type="similarity">
    <text evidence="2">Belongs to the RLP family.</text>
</comment>
<feature type="transmembrane region" description="Helical" evidence="11">
    <location>
        <begin position="638"/>
        <end position="663"/>
    </location>
</feature>
<evidence type="ECO:0000256" key="4">
    <source>
        <dbReference type="ARBA" id="ARBA00022614"/>
    </source>
</evidence>
<dbReference type="Gene3D" id="3.80.10.10">
    <property type="entry name" value="Ribonuclease Inhibitor"/>
    <property type="match status" value="3"/>
</dbReference>
<accession>A0ABQ7ZC77</accession>
<dbReference type="SUPFAM" id="SSF52058">
    <property type="entry name" value="L domain-like"/>
    <property type="match status" value="2"/>
</dbReference>
<dbReference type="InterPro" id="IPR001611">
    <property type="entry name" value="Leu-rich_rpt"/>
</dbReference>
<comment type="caution">
    <text evidence="13">The sequence shown here is derived from an EMBL/GenBank/DDBJ whole genome shotgun (WGS) entry which is preliminary data.</text>
</comment>
<evidence type="ECO:0000256" key="7">
    <source>
        <dbReference type="ARBA" id="ARBA00022989"/>
    </source>
</evidence>
<dbReference type="PROSITE" id="PS51450">
    <property type="entry name" value="LRR"/>
    <property type="match status" value="1"/>
</dbReference>
<dbReference type="PANTHER" id="PTHR27004">
    <property type="entry name" value="RECEPTOR-LIKE PROTEIN 12 ISOFORM X1"/>
    <property type="match status" value="1"/>
</dbReference>
<dbReference type="InterPro" id="IPR003591">
    <property type="entry name" value="Leu-rich_rpt_typical-subtyp"/>
</dbReference>
<evidence type="ECO:0000256" key="1">
    <source>
        <dbReference type="ARBA" id="ARBA00004251"/>
    </source>
</evidence>
<keyword evidence="4" id="KW-0433">Leucine-rich repeat</keyword>
<evidence type="ECO:0000259" key="12">
    <source>
        <dbReference type="Pfam" id="PF23598"/>
    </source>
</evidence>
<feature type="non-terminal residue" evidence="13">
    <location>
        <position position="1"/>
    </location>
</feature>
<proteinExistence type="inferred from homology"/>
<keyword evidence="7 11" id="KW-1133">Transmembrane helix</keyword>
<comment type="subcellular location">
    <subcellularLocation>
        <location evidence="1">Cell membrane</location>
        <topology evidence="1">Single-pass type I membrane protein</topology>
    </subcellularLocation>
</comment>
<keyword evidence="8 11" id="KW-0472">Membrane</keyword>
<keyword evidence="10" id="KW-0325">Glycoprotein</keyword>
<reference evidence="13 14" key="1">
    <citation type="submission" date="2021-05" db="EMBL/GenBank/DDBJ databases">
        <title>Genome Assembly of Synthetic Allotetraploid Brassica napus Reveals Homoeologous Exchanges between Subgenomes.</title>
        <authorList>
            <person name="Davis J.T."/>
        </authorList>
    </citation>
    <scope>NUCLEOTIDE SEQUENCE [LARGE SCALE GENOMIC DNA]</scope>
    <source>
        <strain evidence="14">cv. Da-Ae</strain>
        <tissue evidence="13">Seedling</tissue>
    </source>
</reference>
<evidence type="ECO:0000313" key="14">
    <source>
        <dbReference type="Proteomes" id="UP000824890"/>
    </source>
</evidence>
<evidence type="ECO:0000256" key="9">
    <source>
        <dbReference type="ARBA" id="ARBA00023170"/>
    </source>
</evidence>
<keyword evidence="3" id="KW-1003">Cell membrane</keyword>
<dbReference type="PANTHER" id="PTHR27004:SF438">
    <property type="entry name" value="RECEPTOR-LIKE PROTEIN 36-RELATED"/>
    <property type="match status" value="1"/>
</dbReference>
<evidence type="ECO:0000256" key="8">
    <source>
        <dbReference type="ARBA" id="ARBA00023136"/>
    </source>
</evidence>
<feature type="domain" description="Disease resistance R13L4/SHOC-2-like LRR" evidence="12">
    <location>
        <begin position="64"/>
        <end position="189"/>
    </location>
</feature>
<dbReference type="InterPro" id="IPR032675">
    <property type="entry name" value="LRR_dom_sf"/>
</dbReference>
<protein>
    <recommendedName>
        <fullName evidence="12">Disease resistance R13L4/SHOC-2-like LRR domain-containing protein</fullName>
    </recommendedName>
</protein>
<organism evidence="13 14">
    <name type="scientific">Brassica napus</name>
    <name type="common">Rape</name>
    <dbReference type="NCBI Taxonomy" id="3708"/>
    <lineage>
        <taxon>Eukaryota</taxon>
        <taxon>Viridiplantae</taxon>
        <taxon>Streptophyta</taxon>
        <taxon>Embryophyta</taxon>
        <taxon>Tracheophyta</taxon>
        <taxon>Spermatophyta</taxon>
        <taxon>Magnoliopsida</taxon>
        <taxon>eudicotyledons</taxon>
        <taxon>Gunneridae</taxon>
        <taxon>Pentapetalae</taxon>
        <taxon>rosids</taxon>
        <taxon>malvids</taxon>
        <taxon>Brassicales</taxon>
        <taxon>Brassicaceae</taxon>
        <taxon>Brassiceae</taxon>
        <taxon>Brassica</taxon>
    </lineage>
</organism>
<keyword evidence="6" id="KW-0677">Repeat</keyword>
<evidence type="ECO:0000256" key="5">
    <source>
        <dbReference type="ARBA" id="ARBA00022692"/>
    </source>
</evidence>
<dbReference type="InterPro" id="IPR055414">
    <property type="entry name" value="LRR_R13L4/SHOC2-like"/>
</dbReference>
<evidence type="ECO:0000256" key="11">
    <source>
        <dbReference type="SAM" id="Phobius"/>
    </source>
</evidence>
<dbReference type="Pfam" id="PF13855">
    <property type="entry name" value="LRR_8"/>
    <property type="match status" value="2"/>
</dbReference>
<dbReference type="SMART" id="SM00365">
    <property type="entry name" value="LRR_SD22"/>
    <property type="match status" value="4"/>
</dbReference>
<keyword evidence="9" id="KW-0675">Receptor</keyword>
<dbReference type="EMBL" id="JAGKQM010000015">
    <property type="protein sequence ID" value="KAH0877827.1"/>
    <property type="molecule type" value="Genomic_DNA"/>
</dbReference>
<keyword evidence="5 11" id="KW-0812">Transmembrane</keyword>
<sequence length="681" mass="76092">GEIPSSLGTLSHLRHLDLSYNNLVGEIPSSLRNLSRLTYLDLSENHLTSEITSSLGNLSRRTYLDLSGNHLTGEITSSLVNLSCLTYLGLSGNHFKNEIPPSIGNLDQLTFMSLGSNNFSGNIPSSFANLNKLSYLSLIDNQLSSEELPRILQNLTSLSKLDLSYNHFKSKFPSNMSGFRNLVQFDVGWNSFVGNVPISLFTIPSLKEVFLSGNQFEGPLEFGNTSSSSKLEWLNLASNNFNGPIPESISRFLKLVGLDLSNNSFIGPIPRSMSKLVTLYNLDLSYNKLEGQVPSFLWRIETLLLSHNSFSSFEELLQAIVSGSSSNSLQVLLILSQIHSEDYFPDGSLRSLVISRNQLVSKLPKSLINCKAMQYLNLKGNKFKDTFPSWLGSLGSLRVLFLGSNAFYGPISSHFGFPSLRVIDISHNSFNGTLPPNYFVNWHEMSSVWRNKTEWYEDPTDEGRPDSLYMGEKDMYDDSMDMMYKGINTEFLRIFLAFKAVDFAGNKFSGRIPKSVGLLKDLRHVNFSRNAFTGNIPSSLANITNLEALDLSHNNLSGNIPRDLANLSFVSYLDFSHNLLQGQVPRSTQFQRQPCSSFQDNLGLYGLEEICGDIHVPHPTSGDSQHFDEFSSEESEEVLSWIAAAIAFGPGVFCGLVIGHIFFTSHKHIWFMEKLGRNYPR</sequence>
<dbReference type="Proteomes" id="UP000824890">
    <property type="component" value="Unassembled WGS sequence"/>
</dbReference>
<evidence type="ECO:0000256" key="10">
    <source>
        <dbReference type="ARBA" id="ARBA00023180"/>
    </source>
</evidence>
<gene>
    <name evidence="13" type="ORF">HID58_065221</name>
</gene>
<keyword evidence="14" id="KW-1185">Reference proteome</keyword>
<evidence type="ECO:0000313" key="13">
    <source>
        <dbReference type="EMBL" id="KAH0877827.1"/>
    </source>
</evidence>
<evidence type="ECO:0000256" key="6">
    <source>
        <dbReference type="ARBA" id="ARBA00022737"/>
    </source>
</evidence>
<evidence type="ECO:0000256" key="3">
    <source>
        <dbReference type="ARBA" id="ARBA00022475"/>
    </source>
</evidence>
<evidence type="ECO:0000256" key="2">
    <source>
        <dbReference type="ARBA" id="ARBA00009592"/>
    </source>
</evidence>
<dbReference type="Pfam" id="PF00560">
    <property type="entry name" value="LRR_1"/>
    <property type="match status" value="6"/>
</dbReference>
<name>A0ABQ7ZC77_BRANA</name>
<dbReference type="SMART" id="SM00369">
    <property type="entry name" value="LRR_TYP"/>
    <property type="match status" value="8"/>
</dbReference>